<dbReference type="InterPro" id="IPR001087">
    <property type="entry name" value="GDSL"/>
</dbReference>
<dbReference type="EMBL" id="FMWP01000092">
    <property type="protein sequence ID" value="SCZ97150.1"/>
    <property type="molecule type" value="Genomic_DNA"/>
</dbReference>
<dbReference type="PANTHER" id="PTHR45648">
    <property type="entry name" value="GDSL LIPASE/ACYLHYDROLASE FAMILY PROTEIN (AFU_ORTHOLOGUE AFUA_4G14700)"/>
    <property type="match status" value="1"/>
</dbReference>
<dbReference type="GO" id="GO:0016788">
    <property type="term" value="F:hydrolase activity, acting on ester bonds"/>
    <property type="evidence" value="ECO:0007669"/>
    <property type="project" value="InterPro"/>
</dbReference>
<feature type="chain" id="PRO_5030060253" evidence="3">
    <location>
        <begin position="34"/>
        <end position="481"/>
    </location>
</feature>
<dbReference type="Gene3D" id="3.40.50.1110">
    <property type="entry name" value="SGNH hydrolase"/>
    <property type="match status" value="1"/>
</dbReference>
<keyword evidence="5" id="KW-1185">Reference proteome</keyword>
<keyword evidence="1" id="KW-0378">Hydrolase</keyword>
<evidence type="ECO:0000313" key="4">
    <source>
        <dbReference type="EMBL" id="SCZ97150.1"/>
    </source>
</evidence>
<feature type="region of interest" description="Disordered" evidence="2">
    <location>
        <begin position="448"/>
        <end position="481"/>
    </location>
</feature>
<evidence type="ECO:0000256" key="3">
    <source>
        <dbReference type="SAM" id="SignalP"/>
    </source>
</evidence>
<proteinExistence type="predicted"/>
<dbReference type="InterPro" id="IPR036514">
    <property type="entry name" value="SGNH_hydro_sf"/>
</dbReference>
<keyword evidence="3" id="KW-0732">Signal</keyword>
<dbReference type="OrthoDB" id="1600564at2759"/>
<evidence type="ECO:0000256" key="1">
    <source>
        <dbReference type="ARBA" id="ARBA00022801"/>
    </source>
</evidence>
<dbReference type="Proteomes" id="UP000249723">
    <property type="component" value="Unassembled WGS sequence"/>
</dbReference>
<evidence type="ECO:0000313" key="5">
    <source>
        <dbReference type="Proteomes" id="UP000249723"/>
    </source>
</evidence>
<reference evidence="5" key="1">
    <citation type="submission" date="2016-10" db="EMBL/GenBank/DDBJ databases">
        <authorList>
            <person name="Jeantristanb JTB J.-T."/>
            <person name="Ricardo R."/>
        </authorList>
    </citation>
    <scope>NUCLEOTIDE SEQUENCE [LARGE SCALE GENOMIC DNA]</scope>
</reference>
<gene>
    <name evidence="4" type="ORF">BZ3500_MVSOF-1268-A1-R1_CHR4-2G07024</name>
</gene>
<evidence type="ECO:0000256" key="2">
    <source>
        <dbReference type="SAM" id="MobiDB-lite"/>
    </source>
</evidence>
<dbReference type="PANTHER" id="PTHR45648:SF22">
    <property type="entry name" value="GDSL LIPASE_ACYLHYDROLASE FAMILY PROTEIN (AFU_ORTHOLOGUE AFUA_4G14700)"/>
    <property type="match status" value="1"/>
</dbReference>
<protein>
    <submittedName>
        <fullName evidence="4">BZ3500_MvSof-1268-A1-R1_Chr4-2g07024 protein</fullName>
    </submittedName>
</protein>
<accession>A0A2X0LL80</accession>
<dbReference type="AlphaFoldDB" id="A0A2X0LL80"/>
<organism evidence="4 5">
    <name type="scientific">Microbotryum saponariae</name>
    <dbReference type="NCBI Taxonomy" id="289078"/>
    <lineage>
        <taxon>Eukaryota</taxon>
        <taxon>Fungi</taxon>
        <taxon>Dikarya</taxon>
        <taxon>Basidiomycota</taxon>
        <taxon>Pucciniomycotina</taxon>
        <taxon>Microbotryomycetes</taxon>
        <taxon>Microbotryales</taxon>
        <taxon>Microbotryaceae</taxon>
        <taxon>Microbotryum</taxon>
    </lineage>
</organism>
<dbReference type="Pfam" id="PF00657">
    <property type="entry name" value="Lipase_GDSL"/>
    <property type="match status" value="1"/>
</dbReference>
<sequence length="481" mass="53220">MPKATILRSVTVRVLVTFVTLLVFLSTLAAADAVDHPKLRVKGGLGRAGTPAEVIASAAASVTGSNSKSYPRGYSAVIAFGASYMGESSASSEVQPTPCSTIPRRAISRMGHRFTLTDNAHKRSKKYATSFRDQQEYPFSDQGRYTNGPVAVEYMVKPSTNPALRPFQIEPPVLFDFAYGGSVIKNNLTGTAGPHNIPDLGREVRCSSRSRRFRGKELTGPLRQIKQYLEQLDDEVIDPGRGRVLHVIHTGTNPISQMWLHALTANITHAKTRRSIGKQVTQMAKYIRYLATHDSLRDNVVVDDYLIVGVPPLSIVPNLYFNYIAAFPNHTAAQRDAALEYAGELVDLFNVELEAFTSNLKAYVKPGSRVLYYDLANLFKTIYRFPRAYGITHPVTQACWNSSTRVLCKDPEHHLYIDTLHPTTSAHKIWASRMNRLVNKVARQADAKTLETTVEDDPTTADHPSSKTDDEPSSSPGDLRC</sequence>
<dbReference type="InterPro" id="IPR051058">
    <property type="entry name" value="GDSL_Est/Lipase"/>
</dbReference>
<feature type="signal peptide" evidence="3">
    <location>
        <begin position="1"/>
        <end position="33"/>
    </location>
</feature>
<name>A0A2X0LL80_9BASI</name>